<evidence type="ECO:0000313" key="11">
    <source>
        <dbReference type="Proteomes" id="UP000597507"/>
    </source>
</evidence>
<comment type="caution">
    <text evidence="10">The sequence shown here is derived from an EMBL/GenBank/DDBJ whole genome shotgun (WGS) entry which is preliminary data.</text>
</comment>
<name>A0A8J3EAV4_9PROT</name>
<proteinExistence type="inferred from homology"/>
<reference evidence="10 11" key="1">
    <citation type="journal article" date="2014" name="Int. J. Syst. Evol. Microbiol.">
        <title>Complete genome sequence of Corynebacterium casei LMG S-19264T (=DSM 44701T), isolated from a smear-ripened cheese.</title>
        <authorList>
            <consortium name="US DOE Joint Genome Institute (JGI-PGF)"/>
            <person name="Walter F."/>
            <person name="Albersmeier A."/>
            <person name="Kalinowski J."/>
            <person name="Ruckert C."/>
        </authorList>
    </citation>
    <scope>NUCLEOTIDE SEQUENCE [LARGE SCALE GENOMIC DNA]</scope>
    <source>
        <strain evidence="10 11">CGMCC 1.16330</strain>
    </source>
</reference>
<dbReference type="CDD" id="cd06261">
    <property type="entry name" value="TM_PBP2"/>
    <property type="match status" value="1"/>
</dbReference>
<evidence type="ECO:0000256" key="4">
    <source>
        <dbReference type="ARBA" id="ARBA00022475"/>
    </source>
</evidence>
<dbReference type="Gene3D" id="1.10.3720.10">
    <property type="entry name" value="MetI-like"/>
    <property type="match status" value="1"/>
</dbReference>
<dbReference type="InterPro" id="IPR000515">
    <property type="entry name" value="MetI-like"/>
</dbReference>
<keyword evidence="4" id="KW-1003">Cell membrane</keyword>
<dbReference type="Pfam" id="PF00528">
    <property type="entry name" value="BPD_transp_1"/>
    <property type="match status" value="1"/>
</dbReference>
<feature type="transmembrane region" description="Helical" evidence="8">
    <location>
        <begin position="48"/>
        <end position="66"/>
    </location>
</feature>
<keyword evidence="7 8" id="KW-0472">Membrane</keyword>
<evidence type="ECO:0000256" key="5">
    <source>
        <dbReference type="ARBA" id="ARBA00022692"/>
    </source>
</evidence>
<evidence type="ECO:0000313" key="10">
    <source>
        <dbReference type="EMBL" id="GGG17226.1"/>
    </source>
</evidence>
<organism evidence="10 11">
    <name type="scientific">Caldovatus sediminis</name>
    <dbReference type="NCBI Taxonomy" id="2041189"/>
    <lineage>
        <taxon>Bacteria</taxon>
        <taxon>Pseudomonadati</taxon>
        <taxon>Pseudomonadota</taxon>
        <taxon>Alphaproteobacteria</taxon>
        <taxon>Acetobacterales</taxon>
        <taxon>Roseomonadaceae</taxon>
        <taxon>Caldovatus</taxon>
    </lineage>
</organism>
<evidence type="ECO:0000256" key="3">
    <source>
        <dbReference type="ARBA" id="ARBA00022448"/>
    </source>
</evidence>
<feature type="transmembrane region" description="Helical" evidence="8">
    <location>
        <begin position="119"/>
        <end position="137"/>
    </location>
</feature>
<feature type="transmembrane region" description="Helical" evidence="8">
    <location>
        <begin position="197"/>
        <end position="216"/>
    </location>
</feature>
<accession>A0A8J3EAV4</accession>
<dbReference type="PROSITE" id="PS50928">
    <property type="entry name" value="ABC_TM1"/>
    <property type="match status" value="1"/>
</dbReference>
<keyword evidence="6 8" id="KW-1133">Transmembrane helix</keyword>
<dbReference type="PANTHER" id="PTHR30614">
    <property type="entry name" value="MEMBRANE COMPONENT OF AMINO ACID ABC TRANSPORTER"/>
    <property type="match status" value="1"/>
</dbReference>
<feature type="transmembrane region" description="Helical" evidence="8">
    <location>
        <begin position="264"/>
        <end position="292"/>
    </location>
</feature>
<feature type="transmembrane region" description="Helical" evidence="8">
    <location>
        <begin position="144"/>
        <end position="162"/>
    </location>
</feature>
<keyword evidence="3 8" id="KW-0813">Transport</keyword>
<dbReference type="Proteomes" id="UP000597507">
    <property type="component" value="Unassembled WGS sequence"/>
</dbReference>
<dbReference type="GO" id="GO:0043190">
    <property type="term" value="C:ATP-binding cassette (ABC) transporter complex"/>
    <property type="evidence" value="ECO:0007669"/>
    <property type="project" value="InterPro"/>
</dbReference>
<feature type="transmembrane region" description="Helical" evidence="8">
    <location>
        <begin position="375"/>
        <end position="393"/>
    </location>
</feature>
<dbReference type="InterPro" id="IPR035906">
    <property type="entry name" value="MetI-like_sf"/>
</dbReference>
<gene>
    <name evidence="10" type="ORF">GCM10010964_01850</name>
</gene>
<dbReference type="PANTHER" id="PTHR30614:SF41">
    <property type="entry name" value="INNER MEMBRANE AMINO-ACID ABC TRANSPORTER PERMEASE PROTEIN YHDY"/>
    <property type="match status" value="1"/>
</dbReference>
<dbReference type="InterPro" id="IPR010065">
    <property type="entry name" value="AA_ABC_transptr_permease_3TM"/>
</dbReference>
<evidence type="ECO:0000259" key="9">
    <source>
        <dbReference type="PROSITE" id="PS50928"/>
    </source>
</evidence>
<evidence type="ECO:0000256" key="1">
    <source>
        <dbReference type="ARBA" id="ARBA00004429"/>
    </source>
</evidence>
<feature type="transmembrane region" description="Helical" evidence="8">
    <location>
        <begin position="174"/>
        <end position="190"/>
    </location>
</feature>
<protein>
    <submittedName>
        <fullName evidence="10">ABC transporter permease</fullName>
    </submittedName>
</protein>
<dbReference type="EMBL" id="BMKS01000001">
    <property type="protein sequence ID" value="GGG17226.1"/>
    <property type="molecule type" value="Genomic_DNA"/>
</dbReference>
<keyword evidence="5 8" id="KW-0812">Transmembrane</keyword>
<dbReference type="RefSeq" id="WP_188897496.1">
    <property type="nucleotide sequence ID" value="NZ_BMKS01000001.1"/>
</dbReference>
<evidence type="ECO:0000256" key="6">
    <source>
        <dbReference type="ARBA" id="ARBA00022989"/>
    </source>
</evidence>
<evidence type="ECO:0000256" key="2">
    <source>
        <dbReference type="ARBA" id="ARBA00010072"/>
    </source>
</evidence>
<dbReference type="InterPro" id="IPR043429">
    <property type="entry name" value="ArtM/GltK/GlnP/TcyL/YhdX-like"/>
</dbReference>
<dbReference type="GO" id="GO:0006865">
    <property type="term" value="P:amino acid transport"/>
    <property type="evidence" value="ECO:0007669"/>
    <property type="project" value="TreeGrafter"/>
</dbReference>
<dbReference type="NCBIfam" id="TIGR01726">
    <property type="entry name" value="HEQRo_perm_3TM"/>
    <property type="match status" value="1"/>
</dbReference>
<feature type="domain" description="ABC transmembrane type-1" evidence="9">
    <location>
        <begin position="229"/>
        <end position="423"/>
    </location>
</feature>
<evidence type="ECO:0000256" key="8">
    <source>
        <dbReference type="RuleBase" id="RU363032"/>
    </source>
</evidence>
<feature type="transmembrane region" description="Helical" evidence="8">
    <location>
        <begin position="399"/>
        <end position="418"/>
    </location>
</feature>
<dbReference type="GO" id="GO:0022857">
    <property type="term" value="F:transmembrane transporter activity"/>
    <property type="evidence" value="ECO:0007669"/>
    <property type="project" value="InterPro"/>
</dbReference>
<dbReference type="AlphaFoldDB" id="A0A8J3EAV4"/>
<sequence>MAPADTTARVRLDTAVARVPGEASAPRSPPATAVGPLAWLRGNLFSSWLSTAVTLLLAYLIVRWTIGFVEWAFVNAIWEVPHNQTQACREIKGVGACWAVVTEKHRFILFGTYPFEEHWRPALVVLLFVGLYVVSALRRFWRKELVMIWAGVLTLIGILMWGGNTAPGLLRQPYEQVLALVLLAGAGFAYRHGRIGVALPSALIVYALLAWAGPVLDMPYVSQERWGGLPITLILATFGLAFAFPLAILVALGRRSELPAIRMLCVLYVELIRGVPLISLLFMASVMFPLFLPEGMNIDKLLRAQIAIILFAGAYLAEVVRGGLQALPRGQYEAADALGLTYWQKTGLIVLPQALRLVIPPLVNTFIGFFKDTSLVLIIGIFDLLTAGKTAIIEPAWQGFGVEVYIFVGLIYFMFCYAMSKYSQNLEAELNRHRRR</sequence>
<comment type="similarity">
    <text evidence="2">Belongs to the binding-protein-dependent transport system permease family. HisMQ subfamily.</text>
</comment>
<comment type="subcellular location">
    <subcellularLocation>
        <location evidence="1">Cell inner membrane</location>
        <topology evidence="1">Multi-pass membrane protein</topology>
    </subcellularLocation>
    <subcellularLocation>
        <location evidence="8">Cell membrane</location>
        <topology evidence="8">Multi-pass membrane protein</topology>
    </subcellularLocation>
</comment>
<feature type="transmembrane region" description="Helical" evidence="8">
    <location>
        <begin position="304"/>
        <end position="324"/>
    </location>
</feature>
<feature type="transmembrane region" description="Helical" evidence="8">
    <location>
        <begin position="228"/>
        <end position="252"/>
    </location>
</feature>
<dbReference type="SUPFAM" id="SSF161098">
    <property type="entry name" value="MetI-like"/>
    <property type="match status" value="1"/>
</dbReference>
<evidence type="ECO:0000256" key="7">
    <source>
        <dbReference type="ARBA" id="ARBA00023136"/>
    </source>
</evidence>
<keyword evidence="11" id="KW-1185">Reference proteome</keyword>